<dbReference type="Gramene" id="TraesNOR6D03G03682300.1">
    <property type="protein sequence ID" value="TraesNOR6D03G03682300.1.CDS1"/>
    <property type="gene ID" value="TraesNOR6D03G03682300"/>
</dbReference>
<dbReference type="Gramene" id="TraesWEE_scaffold_044284_01G000200.1">
    <property type="protein sequence ID" value="TraesWEE_scaffold_044284_01G000200.1"/>
    <property type="gene ID" value="TraesWEE_scaffold_044284_01G000200"/>
</dbReference>
<organism evidence="1">
    <name type="scientific">Triticum aestivum</name>
    <name type="common">Wheat</name>
    <dbReference type="NCBI Taxonomy" id="4565"/>
    <lineage>
        <taxon>Eukaryota</taxon>
        <taxon>Viridiplantae</taxon>
        <taxon>Streptophyta</taxon>
        <taxon>Embryophyta</taxon>
        <taxon>Tracheophyta</taxon>
        <taxon>Spermatophyta</taxon>
        <taxon>Magnoliopsida</taxon>
        <taxon>Liliopsida</taxon>
        <taxon>Poales</taxon>
        <taxon>Poaceae</taxon>
        <taxon>BOP clade</taxon>
        <taxon>Pooideae</taxon>
        <taxon>Triticodae</taxon>
        <taxon>Triticeae</taxon>
        <taxon>Triticinae</taxon>
        <taxon>Triticum</taxon>
    </lineage>
</organism>
<dbReference type="Gramene" id="TraesLDM6D03G03644710.1">
    <property type="protein sequence ID" value="TraesLDM6D03G03644710.1.CDS1"/>
    <property type="gene ID" value="TraesLDM6D03G03644710"/>
</dbReference>
<evidence type="ECO:0000313" key="1">
    <source>
        <dbReference type="EnsemblPlants" id="TraesCS6D02G009400.1.cds1"/>
    </source>
</evidence>
<reference evidence="1" key="1">
    <citation type="submission" date="2018-08" db="EMBL/GenBank/DDBJ databases">
        <authorList>
            <person name="Rossello M."/>
        </authorList>
    </citation>
    <scope>NUCLEOTIDE SEQUENCE [LARGE SCALE GENOMIC DNA]</scope>
    <source>
        <strain evidence="1">cv. Chinese Spring</strain>
    </source>
</reference>
<dbReference type="Gramene" id="TraesROB_scaffold_031196_01G000200.1">
    <property type="protein sequence ID" value="TraesROB_scaffold_031196_01G000200.1"/>
    <property type="gene ID" value="TraesROB_scaffold_031196_01G000200"/>
</dbReference>
<dbReference type="Gramene" id="TraesJAG6D03G03634840.1">
    <property type="protein sequence ID" value="TraesJAG6D03G03634840.1.CDS1"/>
    <property type="gene ID" value="TraesJAG6D03G03634840"/>
</dbReference>
<name>A0A3B6QAB2_WHEAT</name>
<reference evidence="1" key="2">
    <citation type="submission" date="2018-10" db="UniProtKB">
        <authorList>
            <consortium name="EnsemblPlants"/>
        </authorList>
    </citation>
    <scope>IDENTIFICATION</scope>
</reference>
<dbReference type="Proteomes" id="UP000019116">
    <property type="component" value="Chromosome 6D"/>
</dbReference>
<dbReference type="Gramene" id="TraesCAD_scaffold_022878_01G000500.1">
    <property type="protein sequence ID" value="TraesCAD_scaffold_022878_01G000500.1"/>
    <property type="gene ID" value="TraesCAD_scaffold_022878_01G000500"/>
</dbReference>
<dbReference type="AlphaFoldDB" id="A0A3B6QAB2"/>
<dbReference type="Gramene" id="TraesSYM6D03G03586370.1">
    <property type="protein sequence ID" value="TraesSYM6D03G03586370.1.CDS1"/>
    <property type="gene ID" value="TraesSYM6D03G03586370"/>
</dbReference>
<protein>
    <submittedName>
        <fullName evidence="1">Uncharacterized protein</fullName>
    </submittedName>
</protein>
<keyword evidence="2" id="KW-1185">Reference proteome</keyword>
<dbReference type="Gene3D" id="1.10.287.2900">
    <property type="match status" value="1"/>
</dbReference>
<dbReference type="Gramene" id="TraesMAC6D03G03640950.1">
    <property type="protein sequence ID" value="TraesMAC6D03G03640950.1.CDS1"/>
    <property type="gene ID" value="TraesMAC6D03G03640950"/>
</dbReference>
<dbReference type="Gramene" id="TraesCS6D02G009400.1">
    <property type="protein sequence ID" value="TraesCS6D02G009400.1.cds1"/>
    <property type="gene ID" value="TraesCS6D02G009400"/>
</dbReference>
<dbReference type="Gramene" id="TraesLAC6D03G03602610.1">
    <property type="protein sequence ID" value="TraesLAC6D03G03602610.1.CDS1"/>
    <property type="gene ID" value="TraesLAC6D03G03602610"/>
</dbReference>
<dbReference type="Gramene" id="TraesARI6D03G03606590.1">
    <property type="protein sequence ID" value="TraesARI6D03G03606590.1.CDS1"/>
    <property type="gene ID" value="TraesARI6D03G03606590"/>
</dbReference>
<accession>A0A3B6QAB2</accession>
<dbReference type="Gramene" id="TraesSTA6D03G03634130.1">
    <property type="protein sequence ID" value="TraesSTA6D03G03634130.1.CDS1"/>
    <property type="gene ID" value="TraesSTA6D03G03634130"/>
</dbReference>
<dbReference type="Gramene" id="TraesCS6D03G0019400.1">
    <property type="protein sequence ID" value="TraesCS6D03G0019400.1.CDS1"/>
    <property type="gene ID" value="TraesCS6D03G0019400"/>
</dbReference>
<dbReference type="Gramene" id="TraesPARA_EIv1.0_2224140.1">
    <property type="protein sequence ID" value="TraesPARA_EIv1.0_2224140.1.CDS1"/>
    <property type="gene ID" value="TraesPARA_EIv1.0_2224140"/>
</dbReference>
<dbReference type="EnsemblPlants" id="TraesCS6D02G009400.1">
    <property type="protein sequence ID" value="TraesCS6D02G009400.1.cds1"/>
    <property type="gene ID" value="TraesCS6D02G009400"/>
</dbReference>
<dbReference type="Gramene" id="TraesCLE_scaffold_035746_01G000200.1">
    <property type="protein sequence ID" value="TraesCLE_scaffold_035746_01G000200.1"/>
    <property type="gene ID" value="TraesCLE_scaffold_035746_01G000200"/>
</dbReference>
<proteinExistence type="predicted"/>
<dbReference type="Gramene" id="TraesJUL6D03G03682260.1">
    <property type="protein sequence ID" value="TraesJUL6D03G03682260.1.CDS1"/>
    <property type="gene ID" value="TraesJUL6D03G03682260"/>
</dbReference>
<evidence type="ECO:0000313" key="2">
    <source>
        <dbReference type="Proteomes" id="UP000019116"/>
    </source>
</evidence>
<dbReference type="SMR" id="A0A3B6QAB2"/>
<sequence>MGNYMSNQLSYRHTQRVVVKMDMEKGGCGTEFHWARTNCEGRKNAADVQRCIKSTAALQECMEGNKCHFNNYIKIMNKGLDEDEQRHGSSSRYLLFWEQQDRRWRWRWWTGMIRTSPPPASDNPFAAPSTR</sequence>